<keyword evidence="3" id="KW-0378">Hydrolase</keyword>
<dbReference type="GO" id="GO:0008270">
    <property type="term" value="F:zinc ion binding"/>
    <property type="evidence" value="ECO:0007669"/>
    <property type="project" value="InterPro"/>
</dbReference>
<name>A0A0R2LZK1_9LACO</name>
<dbReference type="Pfam" id="PF00413">
    <property type="entry name" value="Peptidase_M10"/>
    <property type="match status" value="1"/>
</dbReference>
<keyword evidence="4" id="KW-0862">Zinc</keyword>
<dbReference type="STRING" id="616990.IV54_GL000769"/>
<dbReference type="EMBL" id="JQCA01000022">
    <property type="protein sequence ID" value="KRO04880.1"/>
    <property type="molecule type" value="Genomic_DNA"/>
</dbReference>
<dbReference type="GO" id="GO:0006508">
    <property type="term" value="P:proteolysis"/>
    <property type="evidence" value="ECO:0007669"/>
    <property type="project" value="UniProtKB-KW"/>
</dbReference>
<evidence type="ECO:0000256" key="3">
    <source>
        <dbReference type="ARBA" id="ARBA00022801"/>
    </source>
</evidence>
<organism evidence="6 7">
    <name type="scientific">Levilactobacillus paucivorans</name>
    <dbReference type="NCBI Taxonomy" id="616990"/>
    <lineage>
        <taxon>Bacteria</taxon>
        <taxon>Bacillati</taxon>
        <taxon>Bacillota</taxon>
        <taxon>Bacilli</taxon>
        <taxon>Lactobacillales</taxon>
        <taxon>Lactobacillaceae</taxon>
        <taxon>Levilactobacillus</taxon>
    </lineage>
</organism>
<reference evidence="6 7" key="1">
    <citation type="journal article" date="2015" name="Genome Announc.">
        <title>Expanding the biotechnology potential of lactobacilli through comparative genomics of 213 strains and associated genera.</title>
        <authorList>
            <person name="Sun Z."/>
            <person name="Harris H.M."/>
            <person name="McCann A."/>
            <person name="Guo C."/>
            <person name="Argimon S."/>
            <person name="Zhang W."/>
            <person name="Yang X."/>
            <person name="Jeffery I.B."/>
            <person name="Cooney J.C."/>
            <person name="Kagawa T.F."/>
            <person name="Liu W."/>
            <person name="Song Y."/>
            <person name="Salvetti E."/>
            <person name="Wrobel A."/>
            <person name="Rasinkangas P."/>
            <person name="Parkhill J."/>
            <person name="Rea M.C."/>
            <person name="O'Sullivan O."/>
            <person name="Ritari J."/>
            <person name="Douillard F.P."/>
            <person name="Paul Ross R."/>
            <person name="Yang R."/>
            <person name="Briner A.E."/>
            <person name="Felis G.E."/>
            <person name="de Vos W.M."/>
            <person name="Barrangou R."/>
            <person name="Klaenhammer T.R."/>
            <person name="Caufield P.W."/>
            <person name="Cui Y."/>
            <person name="Zhang H."/>
            <person name="O'Toole P.W."/>
        </authorList>
    </citation>
    <scope>NUCLEOTIDE SEQUENCE [LARGE SCALE GENOMIC DNA]</scope>
    <source>
        <strain evidence="6 7">DSM 22467</strain>
    </source>
</reference>
<evidence type="ECO:0000313" key="7">
    <source>
        <dbReference type="Proteomes" id="UP000051906"/>
    </source>
</evidence>
<evidence type="ECO:0000259" key="5">
    <source>
        <dbReference type="Pfam" id="PF00413"/>
    </source>
</evidence>
<dbReference type="Gene3D" id="3.40.390.10">
    <property type="entry name" value="Collagenase (Catalytic Domain)"/>
    <property type="match status" value="1"/>
</dbReference>
<protein>
    <submittedName>
        <fullName evidence="6">Zn-dependent protease</fullName>
    </submittedName>
</protein>
<accession>A0A0R2LZK1</accession>
<sequence>MGDEEMRWGRAIVLIVLVGALLVGLGYRSGQFPQLSAAVDHARAEMPFQQRKRVTTKASSLDVPKSDTPVVDIVQGMDLSKTYYYRFSDNMPAGGKQAFADAVSIYNQTGTVHLVANSGWSGAGHNRITFSIYHKRMKKHAEMLELGHGGPKIIQTSDFLGTKTVNHAEASLNGDYDAAFNDDVAVHELGHALGLAHSKSKHSVMYPLTHGQTKLAPSDVKSLKLIYNQQ</sequence>
<dbReference type="GO" id="GO:0031012">
    <property type="term" value="C:extracellular matrix"/>
    <property type="evidence" value="ECO:0007669"/>
    <property type="project" value="InterPro"/>
</dbReference>
<dbReference type="Proteomes" id="UP000051906">
    <property type="component" value="Unassembled WGS sequence"/>
</dbReference>
<dbReference type="InterPro" id="IPR024079">
    <property type="entry name" value="MetalloPept_cat_dom_sf"/>
</dbReference>
<dbReference type="GO" id="GO:0004222">
    <property type="term" value="F:metalloendopeptidase activity"/>
    <property type="evidence" value="ECO:0007669"/>
    <property type="project" value="InterPro"/>
</dbReference>
<dbReference type="InterPro" id="IPR001818">
    <property type="entry name" value="Pept_M10_metallopeptidase"/>
</dbReference>
<evidence type="ECO:0000256" key="2">
    <source>
        <dbReference type="ARBA" id="ARBA00022723"/>
    </source>
</evidence>
<dbReference type="AlphaFoldDB" id="A0A0R2LZK1"/>
<keyword evidence="1 6" id="KW-0645">Protease</keyword>
<dbReference type="PATRIC" id="fig|616990.3.peg.832"/>
<evidence type="ECO:0000256" key="1">
    <source>
        <dbReference type="ARBA" id="ARBA00022670"/>
    </source>
</evidence>
<evidence type="ECO:0000256" key="4">
    <source>
        <dbReference type="ARBA" id="ARBA00022833"/>
    </source>
</evidence>
<keyword evidence="2" id="KW-0479">Metal-binding</keyword>
<feature type="domain" description="Peptidase M10 metallopeptidase" evidence="5">
    <location>
        <begin position="94"/>
        <end position="227"/>
    </location>
</feature>
<evidence type="ECO:0000313" key="6">
    <source>
        <dbReference type="EMBL" id="KRO04880.1"/>
    </source>
</evidence>
<comment type="caution">
    <text evidence="6">The sequence shown here is derived from an EMBL/GenBank/DDBJ whole genome shotgun (WGS) entry which is preliminary data.</text>
</comment>
<dbReference type="SUPFAM" id="SSF55486">
    <property type="entry name" value="Metalloproteases ('zincins'), catalytic domain"/>
    <property type="match status" value="1"/>
</dbReference>
<keyword evidence="7" id="KW-1185">Reference proteome</keyword>
<gene>
    <name evidence="6" type="ORF">IV54_GL000769</name>
</gene>
<proteinExistence type="predicted"/>